<organism evidence="1 2">
    <name type="scientific">Equus asinus</name>
    <name type="common">Donkey</name>
    <name type="synonym">Equus africanus asinus</name>
    <dbReference type="NCBI Taxonomy" id="9793"/>
    <lineage>
        <taxon>Eukaryota</taxon>
        <taxon>Metazoa</taxon>
        <taxon>Chordata</taxon>
        <taxon>Craniata</taxon>
        <taxon>Vertebrata</taxon>
        <taxon>Euteleostomi</taxon>
        <taxon>Mammalia</taxon>
        <taxon>Eutheria</taxon>
        <taxon>Laurasiatheria</taxon>
        <taxon>Perissodactyla</taxon>
        <taxon>Equidae</taxon>
        <taxon>Equus</taxon>
    </lineage>
</organism>
<proteinExistence type="predicted"/>
<keyword evidence="2" id="KW-1185">Reference proteome</keyword>
<dbReference type="InterPro" id="IPR024129">
    <property type="entry name" value="Sphingomy_SMPD4"/>
</dbReference>
<sequence>MVAQFCGFTENHRGVHFQLSLKADSVNAPFAQRCQDLVKVTEEFPAKHWSTEA</sequence>
<reference evidence="1" key="2">
    <citation type="submission" date="2025-08" db="UniProtKB">
        <authorList>
            <consortium name="Ensembl"/>
        </authorList>
    </citation>
    <scope>IDENTIFICATION</scope>
</reference>
<protein>
    <submittedName>
        <fullName evidence="1">Uncharacterized protein</fullName>
    </submittedName>
</protein>
<dbReference type="AlphaFoldDB" id="A0A8C4MYY7"/>
<reference evidence="1" key="3">
    <citation type="submission" date="2025-09" db="UniProtKB">
        <authorList>
            <consortium name="Ensembl"/>
        </authorList>
    </citation>
    <scope>IDENTIFICATION</scope>
</reference>
<dbReference type="Proteomes" id="UP000694387">
    <property type="component" value="Chromosome 8"/>
</dbReference>
<dbReference type="Ensembl" id="ENSEAST00005036219.2">
    <property type="protein sequence ID" value="ENSEASP00005033220.2"/>
    <property type="gene ID" value="ENSEASG00005022745.2"/>
</dbReference>
<evidence type="ECO:0000313" key="2">
    <source>
        <dbReference type="Proteomes" id="UP000694387"/>
    </source>
</evidence>
<reference evidence="1 2" key="1">
    <citation type="journal article" date="2020" name="Nat. Commun.">
        <title>Donkey genomes provide new insights into domestication and selection for coat color.</title>
        <authorList>
            <person name="Wang"/>
            <person name="C."/>
            <person name="Li"/>
            <person name="H."/>
            <person name="Guo"/>
            <person name="Y."/>
            <person name="Huang"/>
            <person name="J."/>
            <person name="Sun"/>
            <person name="Y."/>
            <person name="Min"/>
            <person name="J."/>
            <person name="Wang"/>
            <person name="J."/>
            <person name="Fang"/>
            <person name="X."/>
            <person name="Zhao"/>
            <person name="Z."/>
            <person name="Wang"/>
            <person name="S."/>
            <person name="Zhang"/>
            <person name="Y."/>
            <person name="Liu"/>
            <person name="Q."/>
            <person name="Jiang"/>
            <person name="Q."/>
            <person name="Wang"/>
            <person name="X."/>
            <person name="Guo"/>
            <person name="Y."/>
            <person name="Yang"/>
            <person name="C."/>
            <person name="Wang"/>
            <person name="Y."/>
            <person name="Tian"/>
            <person name="F."/>
            <person name="Zhuang"/>
            <person name="G."/>
            <person name="Fan"/>
            <person name="Y."/>
            <person name="Gao"/>
            <person name="Q."/>
            <person name="Li"/>
            <person name="Y."/>
            <person name="Ju"/>
            <person name="Z."/>
            <person name="Li"/>
            <person name="J."/>
            <person name="Li"/>
            <person name="R."/>
            <person name="Hou"/>
            <person name="M."/>
            <person name="Yang"/>
            <person name="G."/>
            <person name="Liu"/>
            <person name="G."/>
            <person name="Liu"/>
            <person name="W."/>
            <person name="Guo"/>
            <person name="J."/>
            <person name="Pan"/>
            <person name="S."/>
            <person name="Fan"/>
            <person name="G."/>
            <person name="Zhang"/>
            <person name="W."/>
            <person name="Zhang"/>
            <person name="R."/>
            <person name="Yu"/>
            <person name="J."/>
            <person name="Zhang"/>
            <person name="X."/>
            <person name="Yin"/>
            <person name="Q."/>
            <person name="Ji"/>
            <person name="C."/>
            <person name="Jin"/>
            <person name="Y."/>
            <person name="Yue"/>
            <person name="G."/>
            <person name="Liu"/>
            <person name="M."/>
            <person name="Xu"/>
            <person name="J."/>
            <person name="Liu"/>
            <person name="S."/>
            <person name="Jordana"/>
            <person name="J."/>
            <person name="Noce"/>
            <person name="A."/>
            <person name="Amills"/>
            <person name="M."/>
            <person name="Wu"/>
            <person name="D.D."/>
            <person name="Li"/>
            <person name="S."/>
            <person name="Zhou"/>
            <person name="X. and Zhong"/>
            <person name="J."/>
        </authorList>
    </citation>
    <scope>NUCLEOTIDE SEQUENCE [LARGE SCALE GENOMIC DNA]</scope>
</reference>
<accession>A0A8C4MYY7</accession>
<dbReference type="GeneTree" id="ENSGT01090000263221"/>
<name>A0A8C4MYY7_EQUAS</name>
<dbReference type="Pfam" id="PF14724">
    <property type="entry name" value="mit_SMPDase"/>
    <property type="match status" value="1"/>
</dbReference>
<dbReference type="GO" id="GO:0050290">
    <property type="term" value="F:sphingomyelin phosphodiesterase D activity"/>
    <property type="evidence" value="ECO:0007669"/>
    <property type="project" value="InterPro"/>
</dbReference>
<evidence type="ECO:0000313" key="1">
    <source>
        <dbReference type="Ensembl" id="ENSEASP00005033220.2"/>
    </source>
</evidence>